<name>A0A2R6PAI4_ACTCC</name>
<dbReference type="AlphaFoldDB" id="A0A2R6PAI4"/>
<dbReference type="InterPro" id="IPR040397">
    <property type="entry name" value="SWAP"/>
</dbReference>
<dbReference type="STRING" id="1590841.A0A2R6PAI4"/>
<evidence type="ECO:0000313" key="3">
    <source>
        <dbReference type="Proteomes" id="UP000241394"/>
    </source>
</evidence>
<dbReference type="EMBL" id="NKQK01000027">
    <property type="protein sequence ID" value="PSR87980.1"/>
    <property type="molecule type" value="Genomic_DNA"/>
</dbReference>
<dbReference type="OrthoDB" id="10559123at2759"/>
<feature type="compositionally biased region" description="Basic residues" evidence="1">
    <location>
        <begin position="9"/>
        <end position="21"/>
    </location>
</feature>
<protein>
    <submittedName>
        <fullName evidence="2">SCO-spondin like</fullName>
    </submittedName>
</protein>
<dbReference type="PANTHER" id="PTHR13161">
    <property type="entry name" value="SPLICING FACTOR SUPPRESSOR OF WHITE APRICOT"/>
    <property type="match status" value="1"/>
</dbReference>
<dbReference type="InParanoid" id="A0A2R6PAI4"/>
<proteinExistence type="predicted"/>
<feature type="compositionally biased region" description="Basic and acidic residues" evidence="1">
    <location>
        <begin position="38"/>
        <end position="51"/>
    </location>
</feature>
<sequence length="141" mass="16094">MVGLFPWIKKAKRRKGGKKKCSKGDPSIRKLSRKERKKASQIERQKEREAARVAGTHVLHQDPYRDSRRSPTYEAYSHSRRSRSRSYSPSRSRHHARGVHSDDSHRNKSKASKIEYITEFGGSADGDEPKLEGFSPPPSPP</sequence>
<organism evidence="2 3">
    <name type="scientific">Actinidia chinensis var. chinensis</name>
    <name type="common">Chinese soft-hair kiwi</name>
    <dbReference type="NCBI Taxonomy" id="1590841"/>
    <lineage>
        <taxon>Eukaryota</taxon>
        <taxon>Viridiplantae</taxon>
        <taxon>Streptophyta</taxon>
        <taxon>Embryophyta</taxon>
        <taxon>Tracheophyta</taxon>
        <taxon>Spermatophyta</taxon>
        <taxon>Magnoliopsida</taxon>
        <taxon>eudicotyledons</taxon>
        <taxon>Gunneridae</taxon>
        <taxon>Pentapetalae</taxon>
        <taxon>asterids</taxon>
        <taxon>Ericales</taxon>
        <taxon>Actinidiaceae</taxon>
        <taxon>Actinidia</taxon>
    </lineage>
</organism>
<feature type="region of interest" description="Disordered" evidence="1">
    <location>
        <begin position="1"/>
        <end position="141"/>
    </location>
</feature>
<evidence type="ECO:0000313" key="2">
    <source>
        <dbReference type="EMBL" id="PSR87980.1"/>
    </source>
</evidence>
<evidence type="ECO:0000256" key="1">
    <source>
        <dbReference type="SAM" id="MobiDB-lite"/>
    </source>
</evidence>
<accession>A0A2R6PAI4</accession>
<dbReference type="Gramene" id="PSR87980">
    <property type="protein sequence ID" value="PSR87980"/>
    <property type="gene ID" value="CEY00_Acc31010"/>
</dbReference>
<keyword evidence="3" id="KW-1185">Reference proteome</keyword>
<comment type="caution">
    <text evidence="2">The sequence shown here is derived from an EMBL/GenBank/DDBJ whole genome shotgun (WGS) entry which is preliminary data.</text>
</comment>
<gene>
    <name evidence="2" type="ORF">CEY00_Acc31010</name>
</gene>
<reference evidence="3" key="2">
    <citation type="journal article" date="2018" name="BMC Genomics">
        <title>A manually annotated Actinidia chinensis var. chinensis (kiwifruit) genome highlights the challenges associated with draft genomes and gene prediction in plants.</title>
        <authorList>
            <person name="Pilkington S.M."/>
            <person name="Crowhurst R."/>
            <person name="Hilario E."/>
            <person name="Nardozza S."/>
            <person name="Fraser L."/>
            <person name="Peng Y."/>
            <person name="Gunaseelan K."/>
            <person name="Simpson R."/>
            <person name="Tahir J."/>
            <person name="Deroles S.C."/>
            <person name="Templeton K."/>
            <person name="Luo Z."/>
            <person name="Davy M."/>
            <person name="Cheng C."/>
            <person name="McNeilage M."/>
            <person name="Scaglione D."/>
            <person name="Liu Y."/>
            <person name="Zhang Q."/>
            <person name="Datson P."/>
            <person name="De Silva N."/>
            <person name="Gardiner S.E."/>
            <person name="Bassett H."/>
            <person name="Chagne D."/>
            <person name="McCallum J."/>
            <person name="Dzierzon H."/>
            <person name="Deng C."/>
            <person name="Wang Y.Y."/>
            <person name="Barron L."/>
            <person name="Manako K."/>
            <person name="Bowen J."/>
            <person name="Foster T.M."/>
            <person name="Erridge Z.A."/>
            <person name="Tiffin H."/>
            <person name="Waite C.N."/>
            <person name="Davies K.M."/>
            <person name="Grierson E.P."/>
            <person name="Laing W.A."/>
            <person name="Kirk R."/>
            <person name="Chen X."/>
            <person name="Wood M."/>
            <person name="Montefiori M."/>
            <person name="Brummell D.A."/>
            <person name="Schwinn K.E."/>
            <person name="Catanach A."/>
            <person name="Fullerton C."/>
            <person name="Li D."/>
            <person name="Meiyalaghan S."/>
            <person name="Nieuwenhuizen N."/>
            <person name="Read N."/>
            <person name="Prakash R."/>
            <person name="Hunter D."/>
            <person name="Zhang H."/>
            <person name="McKenzie M."/>
            <person name="Knabel M."/>
            <person name="Harris A."/>
            <person name="Allan A.C."/>
            <person name="Gleave A."/>
            <person name="Chen A."/>
            <person name="Janssen B.J."/>
            <person name="Plunkett B."/>
            <person name="Ampomah-Dwamena C."/>
            <person name="Voogd C."/>
            <person name="Leif D."/>
            <person name="Lafferty D."/>
            <person name="Souleyre E.J.F."/>
            <person name="Varkonyi-Gasic E."/>
            <person name="Gambi F."/>
            <person name="Hanley J."/>
            <person name="Yao J.L."/>
            <person name="Cheung J."/>
            <person name="David K.M."/>
            <person name="Warren B."/>
            <person name="Marsh K."/>
            <person name="Snowden K.C."/>
            <person name="Lin-Wang K."/>
            <person name="Brian L."/>
            <person name="Martinez-Sanchez M."/>
            <person name="Wang M."/>
            <person name="Ileperuma N."/>
            <person name="Macnee N."/>
            <person name="Campin R."/>
            <person name="McAtee P."/>
            <person name="Drummond R.S.M."/>
            <person name="Espley R.V."/>
            <person name="Ireland H.S."/>
            <person name="Wu R."/>
            <person name="Atkinson R.G."/>
            <person name="Karunairetnam S."/>
            <person name="Bulley S."/>
            <person name="Chunkath S."/>
            <person name="Hanley Z."/>
            <person name="Storey R."/>
            <person name="Thrimawithana A.H."/>
            <person name="Thomson S."/>
            <person name="David C."/>
            <person name="Testolin R."/>
            <person name="Huang H."/>
            <person name="Hellens R.P."/>
            <person name="Schaffer R.J."/>
        </authorList>
    </citation>
    <scope>NUCLEOTIDE SEQUENCE [LARGE SCALE GENOMIC DNA]</scope>
    <source>
        <strain evidence="3">cv. Red5</strain>
    </source>
</reference>
<dbReference type="Proteomes" id="UP000241394">
    <property type="component" value="Chromosome LG27"/>
</dbReference>
<dbReference type="PANTHER" id="PTHR13161:SF4">
    <property type="entry name" value="CLK4-ASSOCIATING SERINE_ARGININE RICH PROTEIN"/>
    <property type="match status" value="1"/>
</dbReference>
<feature type="compositionally biased region" description="Basic and acidic residues" evidence="1">
    <location>
        <begin position="59"/>
        <end position="71"/>
    </location>
</feature>
<reference evidence="2 3" key="1">
    <citation type="submission" date="2017-07" db="EMBL/GenBank/DDBJ databases">
        <title>An improved, manually edited Actinidia chinensis var. chinensis (kiwifruit) genome highlights the challenges associated with draft genomes and gene prediction in plants.</title>
        <authorList>
            <person name="Pilkington S."/>
            <person name="Crowhurst R."/>
            <person name="Hilario E."/>
            <person name="Nardozza S."/>
            <person name="Fraser L."/>
            <person name="Peng Y."/>
            <person name="Gunaseelan K."/>
            <person name="Simpson R."/>
            <person name="Tahir J."/>
            <person name="Deroles S."/>
            <person name="Templeton K."/>
            <person name="Luo Z."/>
            <person name="Davy M."/>
            <person name="Cheng C."/>
            <person name="Mcneilage M."/>
            <person name="Scaglione D."/>
            <person name="Liu Y."/>
            <person name="Zhang Q."/>
            <person name="Datson P."/>
            <person name="De Silva N."/>
            <person name="Gardiner S."/>
            <person name="Bassett H."/>
            <person name="Chagne D."/>
            <person name="Mccallum J."/>
            <person name="Dzierzon H."/>
            <person name="Deng C."/>
            <person name="Wang Y.-Y."/>
            <person name="Barron N."/>
            <person name="Manako K."/>
            <person name="Bowen J."/>
            <person name="Foster T."/>
            <person name="Erridge Z."/>
            <person name="Tiffin H."/>
            <person name="Waite C."/>
            <person name="Davies K."/>
            <person name="Grierson E."/>
            <person name="Laing W."/>
            <person name="Kirk R."/>
            <person name="Chen X."/>
            <person name="Wood M."/>
            <person name="Montefiori M."/>
            <person name="Brummell D."/>
            <person name="Schwinn K."/>
            <person name="Catanach A."/>
            <person name="Fullerton C."/>
            <person name="Li D."/>
            <person name="Meiyalaghan S."/>
            <person name="Nieuwenhuizen N."/>
            <person name="Read N."/>
            <person name="Prakash R."/>
            <person name="Hunter D."/>
            <person name="Zhang H."/>
            <person name="Mckenzie M."/>
            <person name="Knabel M."/>
            <person name="Harris A."/>
            <person name="Allan A."/>
            <person name="Chen A."/>
            <person name="Janssen B."/>
            <person name="Plunkett B."/>
            <person name="Dwamena C."/>
            <person name="Voogd C."/>
            <person name="Leif D."/>
            <person name="Lafferty D."/>
            <person name="Souleyre E."/>
            <person name="Varkonyi-Gasic E."/>
            <person name="Gambi F."/>
            <person name="Hanley J."/>
            <person name="Yao J.-L."/>
            <person name="Cheung J."/>
            <person name="David K."/>
            <person name="Warren B."/>
            <person name="Marsh K."/>
            <person name="Snowden K."/>
            <person name="Lin-Wang K."/>
            <person name="Brian L."/>
            <person name="Martinez-Sanchez M."/>
            <person name="Wang M."/>
            <person name="Ileperuma N."/>
            <person name="Macnee N."/>
            <person name="Campin R."/>
            <person name="Mcatee P."/>
            <person name="Drummond R."/>
            <person name="Espley R."/>
            <person name="Ireland H."/>
            <person name="Wu R."/>
            <person name="Atkinson R."/>
            <person name="Karunairetnam S."/>
            <person name="Bulley S."/>
            <person name="Chunkath S."/>
            <person name="Hanley Z."/>
            <person name="Storey R."/>
            <person name="Thrimawithana A."/>
            <person name="Thomson S."/>
            <person name="David C."/>
            <person name="Testolin R."/>
        </authorList>
    </citation>
    <scope>NUCLEOTIDE SEQUENCE [LARGE SCALE GENOMIC DNA]</scope>
    <source>
        <strain evidence="3">cv. Red5</strain>
        <tissue evidence="2">Young leaf</tissue>
    </source>
</reference>